<dbReference type="EMBL" id="CP013614">
    <property type="protein sequence ID" value="ALS01146.1"/>
    <property type="molecule type" value="Genomic_DNA"/>
</dbReference>
<dbReference type="Gene3D" id="3.40.50.300">
    <property type="entry name" value="P-loop containing nucleotide triphosphate hydrolases"/>
    <property type="match status" value="1"/>
</dbReference>
<dbReference type="Pfam" id="PF00625">
    <property type="entry name" value="Guanylate_kin"/>
    <property type="match status" value="1"/>
</dbReference>
<reference evidence="7 9" key="2">
    <citation type="submission" date="2015-12" db="EMBL/GenBank/DDBJ databases">
        <authorList>
            <person name="Lauer A."/>
            <person name="Humrighouse B."/>
            <person name="Loparev V."/>
            <person name="Shewmaker P.L."/>
            <person name="Whitney A.M."/>
            <person name="McLaughlin R.W."/>
        </authorList>
    </citation>
    <scope>NUCLEOTIDE SEQUENCE [LARGE SCALE GENOMIC DNA]</scope>
    <source>
        <strain evidence="7 9">LMG 23085</strain>
    </source>
</reference>
<gene>
    <name evidence="7" type="ORF">ATZ33_07115</name>
    <name evidence="8" type="ORF">RV15_GL002964</name>
</gene>
<evidence type="ECO:0000259" key="6">
    <source>
        <dbReference type="PROSITE" id="PS50052"/>
    </source>
</evidence>
<dbReference type="PROSITE" id="PS50052">
    <property type="entry name" value="GUANYLATE_KINASE_2"/>
    <property type="match status" value="1"/>
</dbReference>
<keyword evidence="3" id="KW-0808">Transferase</keyword>
<dbReference type="InterPro" id="IPR008145">
    <property type="entry name" value="GK/Ca_channel_bsu"/>
</dbReference>
<evidence type="ECO:0000313" key="10">
    <source>
        <dbReference type="Proteomes" id="UP000183039"/>
    </source>
</evidence>
<evidence type="ECO:0000313" key="9">
    <source>
        <dbReference type="Proteomes" id="UP000065511"/>
    </source>
</evidence>
<dbReference type="GO" id="GO:0005829">
    <property type="term" value="C:cytosol"/>
    <property type="evidence" value="ECO:0007669"/>
    <property type="project" value="TreeGrafter"/>
</dbReference>
<dbReference type="AlphaFoldDB" id="A0A0S3KA16"/>
<dbReference type="Proteomes" id="UP000183039">
    <property type="component" value="Unassembled WGS sequence"/>
</dbReference>
<evidence type="ECO:0000256" key="4">
    <source>
        <dbReference type="ARBA" id="ARBA00022777"/>
    </source>
</evidence>
<dbReference type="EMBL" id="JXLC01000005">
    <property type="protein sequence ID" value="OJG92539.1"/>
    <property type="molecule type" value="Genomic_DNA"/>
</dbReference>
<sequence>MERKKLKHPFFVIIGPSGSGKTRVAEAVFPSEYKVISHTTRPIRKEEVEGADYYFETEEGFQHLLNMNALAEFDTYHGNQYGVGIAELIQKTTDHYAYDVLTFKGFQKIEEQFGNMIIPIFLDVSKKNVLSRLQTRENDTILIKQRGALYTQESQNKNKIITYPNHSIINANQPFEKVVKEVEQAVNERIKKLE</sequence>
<dbReference type="SMART" id="SM00072">
    <property type="entry name" value="GuKc"/>
    <property type="match status" value="1"/>
</dbReference>
<comment type="similarity">
    <text evidence="2">Belongs to the guanylate kinase family.</text>
</comment>
<name>A0A0S3KA16_9ENTE</name>
<dbReference type="OrthoDB" id="1033810at2"/>
<reference evidence="8 10" key="1">
    <citation type="submission" date="2014-12" db="EMBL/GenBank/DDBJ databases">
        <title>Draft genome sequences of 29 type strains of Enterococci.</title>
        <authorList>
            <person name="Zhong Z."/>
            <person name="Sun Z."/>
            <person name="Liu W."/>
            <person name="Zhang W."/>
            <person name="Zhang H."/>
        </authorList>
    </citation>
    <scope>NUCLEOTIDE SEQUENCE [LARGE SCALE GENOMIC DNA]</scope>
    <source>
        <strain evidence="8 10">DSM 22801</strain>
    </source>
</reference>
<dbReference type="SUPFAM" id="SSF52540">
    <property type="entry name" value="P-loop containing nucleoside triphosphate hydrolases"/>
    <property type="match status" value="1"/>
</dbReference>
<dbReference type="KEGG" id="ess:ATZ33_07115"/>
<evidence type="ECO:0000256" key="1">
    <source>
        <dbReference type="ARBA" id="ARBA00003531"/>
    </source>
</evidence>
<accession>A0A0S3KA16</accession>
<dbReference type="GO" id="GO:0004385">
    <property type="term" value="F:GMP kinase activity"/>
    <property type="evidence" value="ECO:0007669"/>
    <property type="project" value="UniProtKB-EC"/>
</dbReference>
<organism evidence="8 10">
    <name type="scientific">Enterococcus silesiacus</name>
    <dbReference type="NCBI Taxonomy" id="332949"/>
    <lineage>
        <taxon>Bacteria</taxon>
        <taxon>Bacillati</taxon>
        <taxon>Bacillota</taxon>
        <taxon>Bacilli</taxon>
        <taxon>Lactobacillales</taxon>
        <taxon>Enterococcaceae</taxon>
        <taxon>Enterococcus</taxon>
    </lineage>
</organism>
<evidence type="ECO:0000256" key="5">
    <source>
        <dbReference type="ARBA" id="ARBA00048594"/>
    </source>
</evidence>
<proteinExistence type="inferred from homology"/>
<evidence type="ECO:0000313" key="8">
    <source>
        <dbReference type="EMBL" id="OJG92539.1"/>
    </source>
</evidence>
<dbReference type="Proteomes" id="UP000065511">
    <property type="component" value="Chromosome"/>
</dbReference>
<dbReference type="PANTHER" id="PTHR23117:SF13">
    <property type="entry name" value="GUANYLATE KINASE"/>
    <property type="match status" value="1"/>
</dbReference>
<feature type="domain" description="Guanylate kinase-like" evidence="6">
    <location>
        <begin position="8"/>
        <end position="187"/>
    </location>
</feature>
<evidence type="ECO:0000256" key="3">
    <source>
        <dbReference type="ARBA" id="ARBA00022679"/>
    </source>
</evidence>
<evidence type="ECO:0000313" key="7">
    <source>
        <dbReference type="EMBL" id="ALS01146.1"/>
    </source>
</evidence>
<comment type="catalytic activity">
    <reaction evidence="5">
        <text>GMP + ATP = GDP + ADP</text>
        <dbReference type="Rhea" id="RHEA:20780"/>
        <dbReference type="ChEBI" id="CHEBI:30616"/>
        <dbReference type="ChEBI" id="CHEBI:58115"/>
        <dbReference type="ChEBI" id="CHEBI:58189"/>
        <dbReference type="ChEBI" id="CHEBI:456216"/>
        <dbReference type="EC" id="2.7.4.8"/>
    </reaction>
</comment>
<dbReference type="RefSeq" id="WP_071876930.1">
    <property type="nucleotide sequence ID" value="NZ_JXLC01000005.1"/>
</dbReference>
<keyword evidence="4 7" id="KW-0418">Kinase</keyword>
<comment type="function">
    <text evidence="1">Essential for recycling GMP and indirectly, cGMP.</text>
</comment>
<evidence type="ECO:0000256" key="2">
    <source>
        <dbReference type="ARBA" id="ARBA00005790"/>
    </source>
</evidence>
<protein>
    <submittedName>
        <fullName evidence="7">Guanylate kinase</fullName>
    </submittedName>
</protein>
<dbReference type="InterPro" id="IPR008144">
    <property type="entry name" value="Guanylate_kin-like_dom"/>
</dbReference>
<dbReference type="PANTHER" id="PTHR23117">
    <property type="entry name" value="GUANYLATE KINASE-RELATED"/>
    <property type="match status" value="1"/>
</dbReference>
<dbReference type="InterPro" id="IPR027417">
    <property type="entry name" value="P-loop_NTPase"/>
</dbReference>
<keyword evidence="9" id="KW-1185">Reference proteome</keyword>